<feature type="chain" id="PRO_5011438394" evidence="1">
    <location>
        <begin position="23"/>
        <end position="147"/>
    </location>
</feature>
<dbReference type="InterPro" id="IPR009420">
    <property type="entry name" value="FlhE"/>
</dbReference>
<keyword evidence="2" id="KW-0966">Cell projection</keyword>
<keyword evidence="2" id="KW-0282">Flagellum</keyword>
<evidence type="ECO:0000313" key="3">
    <source>
        <dbReference type="Proteomes" id="UP000199107"/>
    </source>
</evidence>
<evidence type="ECO:0000256" key="1">
    <source>
        <dbReference type="SAM" id="SignalP"/>
    </source>
</evidence>
<dbReference type="Pfam" id="PF06366">
    <property type="entry name" value="FlhE"/>
    <property type="match status" value="1"/>
</dbReference>
<dbReference type="AlphaFoldDB" id="A0A1G9ENY8"/>
<dbReference type="EMBL" id="FNGH01000001">
    <property type="protein sequence ID" value="SDK77846.1"/>
    <property type="molecule type" value="Genomic_DNA"/>
</dbReference>
<keyword evidence="2" id="KW-0969">Cilium</keyword>
<evidence type="ECO:0000313" key="2">
    <source>
        <dbReference type="EMBL" id="SDK77846.1"/>
    </source>
</evidence>
<protein>
    <submittedName>
        <fullName evidence="2">Flagellar protein FlhE</fullName>
    </submittedName>
</protein>
<organism evidence="2 3">
    <name type="scientific">Franzmannia pantelleriensis</name>
    <dbReference type="NCBI Taxonomy" id="48727"/>
    <lineage>
        <taxon>Bacteria</taxon>
        <taxon>Pseudomonadati</taxon>
        <taxon>Pseudomonadota</taxon>
        <taxon>Gammaproteobacteria</taxon>
        <taxon>Oceanospirillales</taxon>
        <taxon>Halomonadaceae</taxon>
        <taxon>Franzmannia</taxon>
    </lineage>
</organism>
<keyword evidence="3" id="KW-1185">Reference proteome</keyword>
<proteinExistence type="predicted"/>
<feature type="signal peptide" evidence="1">
    <location>
        <begin position="1"/>
        <end position="22"/>
    </location>
</feature>
<sequence>MMPRYVLMTWLLLLATGSPALAEPPGVSGSWIAQAESVRVAVPGRDRYSQALGAAAPAGAQVASVSWQYTTPPGAQVTAWLCHPQRCQQLAGHRGRSEALAGLSATEPLHFRFRLGQGARPVQVSGLQVIVDHRQVADPKAQKTVGQ</sequence>
<gene>
    <name evidence="2" type="ORF">SAMN05192555_101177</name>
</gene>
<dbReference type="Proteomes" id="UP000199107">
    <property type="component" value="Unassembled WGS sequence"/>
</dbReference>
<keyword evidence="1" id="KW-0732">Signal</keyword>
<accession>A0A1G9ENY8</accession>
<name>A0A1G9ENY8_9GAMM</name>
<dbReference type="STRING" id="48727.SAMN05192555_101177"/>
<reference evidence="3" key="1">
    <citation type="submission" date="2016-10" db="EMBL/GenBank/DDBJ databases">
        <authorList>
            <person name="Varghese N."/>
            <person name="Submissions S."/>
        </authorList>
    </citation>
    <scope>NUCLEOTIDE SEQUENCE [LARGE SCALE GENOMIC DNA]</scope>
    <source>
        <strain evidence="3">AAP</strain>
    </source>
</reference>